<name>A0A7T0BV65_9BACT</name>
<evidence type="ECO:0000313" key="3">
    <source>
        <dbReference type="Proteomes" id="UP000594688"/>
    </source>
</evidence>
<dbReference type="EMBL" id="CP048685">
    <property type="protein sequence ID" value="QPJ61629.1"/>
    <property type="molecule type" value="Genomic_DNA"/>
</dbReference>
<accession>A0A7T0BV65</accession>
<keyword evidence="2" id="KW-0489">Methyltransferase</keyword>
<proteinExistence type="predicted"/>
<keyword evidence="2" id="KW-0808">Transferase</keyword>
<reference evidence="2 3" key="1">
    <citation type="submission" date="2020-02" db="EMBL/GenBank/DDBJ databases">
        <title>Genomic and physiological characterization of two novel Nitrospinaceae genera.</title>
        <authorList>
            <person name="Mueller A.J."/>
            <person name="Jung M.-Y."/>
            <person name="Strachan C.R."/>
            <person name="Herbold C.W."/>
            <person name="Kirkegaard R.H."/>
            <person name="Daims H."/>
        </authorList>
    </citation>
    <scope>NUCLEOTIDE SEQUENCE [LARGE SCALE GENOMIC DNA]</scope>
    <source>
        <strain evidence="2">EB</strain>
    </source>
</reference>
<evidence type="ECO:0000313" key="2">
    <source>
        <dbReference type="EMBL" id="QPJ61629.1"/>
    </source>
</evidence>
<dbReference type="InterPro" id="IPR029063">
    <property type="entry name" value="SAM-dependent_MTases_sf"/>
</dbReference>
<dbReference type="KEGG" id="nli:G3M70_06905"/>
<feature type="domain" description="Methyltransferase type 11" evidence="1">
    <location>
        <begin position="174"/>
        <end position="233"/>
    </location>
</feature>
<gene>
    <name evidence="2" type="ORF">G3M70_06905</name>
</gene>
<dbReference type="Pfam" id="PF08241">
    <property type="entry name" value="Methyltransf_11"/>
    <property type="match status" value="1"/>
</dbReference>
<dbReference type="GO" id="GO:0008757">
    <property type="term" value="F:S-adenosylmethionine-dependent methyltransferase activity"/>
    <property type="evidence" value="ECO:0007669"/>
    <property type="project" value="InterPro"/>
</dbReference>
<dbReference type="AlphaFoldDB" id="A0A7T0BV65"/>
<evidence type="ECO:0000259" key="1">
    <source>
        <dbReference type="Pfam" id="PF08241"/>
    </source>
</evidence>
<protein>
    <submittedName>
        <fullName evidence="2">Class I SAM-dependent methyltransferase</fullName>
    </submittedName>
</protein>
<dbReference type="Proteomes" id="UP000594688">
    <property type="component" value="Chromosome"/>
</dbReference>
<organism evidence="2 3">
    <name type="scientific">Candidatus Nitronauta litoralis</name>
    <dbReference type="NCBI Taxonomy" id="2705533"/>
    <lineage>
        <taxon>Bacteria</taxon>
        <taxon>Pseudomonadati</taxon>
        <taxon>Nitrospinota/Tectimicrobiota group</taxon>
        <taxon>Nitrospinota</taxon>
        <taxon>Nitrospinia</taxon>
        <taxon>Nitrospinales</taxon>
        <taxon>Nitrospinaceae</taxon>
        <taxon>Candidatus Nitronauta</taxon>
    </lineage>
</organism>
<dbReference type="GO" id="GO:0032259">
    <property type="term" value="P:methylation"/>
    <property type="evidence" value="ECO:0007669"/>
    <property type="project" value="UniProtKB-KW"/>
</dbReference>
<dbReference type="SUPFAM" id="SSF53335">
    <property type="entry name" value="S-adenosyl-L-methionine-dependent methyltransferases"/>
    <property type="match status" value="1"/>
</dbReference>
<sequence>MSAGSITLPVINVGASGATPYGFKDPISTFGGQASGLGNSLGFPIANPSQAAQSGILSPGAELAIGVLSFVALEAVTGILTTTVVGSPLAVLAQTAATARLLSLASKAKSFFAGFRTSKRGKRIVNLGGEGEVPGKGVINVQPGKIGAGSSKNALEEARLNALDVRSRIDKQPGSIGQPIVRADGDRLPFGDKSIDKVILNGAPLDAGKTHFGPSFTTREINRILKDGGEFILDGIRQQR</sequence>
<dbReference type="InterPro" id="IPR013216">
    <property type="entry name" value="Methyltransf_11"/>
</dbReference>
<dbReference type="Gene3D" id="3.40.50.150">
    <property type="entry name" value="Vaccinia Virus protein VP39"/>
    <property type="match status" value="1"/>
</dbReference>